<dbReference type="Proteomes" id="UP000324176">
    <property type="component" value="Unassembled WGS sequence"/>
</dbReference>
<feature type="active site" description="Proton acceptor" evidence="4">
    <location>
        <position position="441"/>
    </location>
</feature>
<feature type="binding site" evidence="5">
    <location>
        <position position="57"/>
    </location>
    <ligand>
        <name>FAD</name>
        <dbReference type="ChEBI" id="CHEBI:57692"/>
    </ligand>
</feature>
<proteinExistence type="inferred from homology"/>
<dbReference type="NCBIfam" id="NF004939">
    <property type="entry name" value="PRK06292.1-1"/>
    <property type="match status" value="1"/>
</dbReference>
<dbReference type="SUPFAM" id="SSF55424">
    <property type="entry name" value="FAD/NAD-linked reductases, dimerisation (C-terminal) domain"/>
    <property type="match status" value="1"/>
</dbReference>
<reference evidence="10 12" key="3">
    <citation type="submission" date="2019-07" db="EMBL/GenBank/DDBJ databases">
        <title>Active sludge and wastewater microbial communities from Klosterneuburg, Austria.</title>
        <authorList>
            <person name="Wagner M."/>
        </authorList>
    </citation>
    <scope>NUCLEOTIDE SEQUENCE [LARGE SCALE GENOMIC DNA]</scope>
    <source>
        <strain evidence="10 12">Nm2</strain>
    </source>
</reference>
<dbReference type="SUPFAM" id="SSF51905">
    <property type="entry name" value="FAD/NAD(P)-binding domain"/>
    <property type="match status" value="2"/>
</dbReference>
<dbReference type="RefSeq" id="WP_046849184.1">
    <property type="nucleotide sequence ID" value="NZ_CP011451.1"/>
</dbReference>
<evidence type="ECO:0000256" key="3">
    <source>
        <dbReference type="ARBA" id="ARBA00022827"/>
    </source>
</evidence>
<evidence type="ECO:0000256" key="6">
    <source>
        <dbReference type="PIRSR" id="PIRSR000350-4"/>
    </source>
</evidence>
<dbReference type="PIRSF" id="PIRSF000350">
    <property type="entry name" value="Mercury_reductase_MerA"/>
    <property type="match status" value="1"/>
</dbReference>
<comment type="similarity">
    <text evidence="1">Belongs to the class-I pyridine nucleotide-disulfide oxidoreductase family.</text>
</comment>
<evidence type="ECO:0000256" key="4">
    <source>
        <dbReference type="PIRSR" id="PIRSR000350-2"/>
    </source>
</evidence>
<feature type="disulfide bond" description="Redox-active" evidence="6">
    <location>
        <begin position="48"/>
        <end position="53"/>
    </location>
</feature>
<keyword evidence="5" id="KW-0547">Nucleotide-binding</keyword>
<feature type="domain" description="FAD/NAD(P)-binding" evidence="8">
    <location>
        <begin position="12"/>
        <end position="325"/>
    </location>
</feature>
<dbReference type="PANTHER" id="PTHR43014:SF4">
    <property type="entry name" value="PYRIDINE NUCLEOTIDE-DISULFIDE OXIDOREDUCTASE RCLA-RELATED"/>
    <property type="match status" value="1"/>
</dbReference>
<name>A0A0F7KE51_9PROT</name>
<dbReference type="GO" id="GO:0050660">
    <property type="term" value="F:flavin adenine dinucleotide binding"/>
    <property type="evidence" value="ECO:0007669"/>
    <property type="project" value="TreeGrafter"/>
</dbReference>
<dbReference type="Pfam" id="PF07992">
    <property type="entry name" value="Pyr_redox_2"/>
    <property type="match status" value="1"/>
</dbReference>
<dbReference type="PRINTS" id="PR00368">
    <property type="entry name" value="FADPNR"/>
</dbReference>
<dbReference type="EMBL" id="CP011451">
    <property type="protein sequence ID" value="AKH37089.1"/>
    <property type="molecule type" value="Genomic_DNA"/>
</dbReference>
<evidence type="ECO:0000313" key="12">
    <source>
        <dbReference type="Proteomes" id="UP000324176"/>
    </source>
</evidence>
<feature type="binding site" evidence="5">
    <location>
        <position position="310"/>
    </location>
    <ligand>
        <name>FAD</name>
        <dbReference type="ChEBI" id="CHEBI:57692"/>
    </ligand>
</feature>
<feature type="binding site" evidence="5">
    <location>
        <begin position="182"/>
        <end position="189"/>
    </location>
    <ligand>
        <name>NAD(+)</name>
        <dbReference type="ChEBI" id="CHEBI:57540"/>
    </ligand>
</feature>
<evidence type="ECO:0000256" key="1">
    <source>
        <dbReference type="ARBA" id="ARBA00007532"/>
    </source>
</evidence>
<protein>
    <submittedName>
        <fullName evidence="9">Dihydrolipoamide dehydrogenase</fullName>
    </submittedName>
</protein>
<dbReference type="PRINTS" id="PR00411">
    <property type="entry name" value="PNDRDTASEI"/>
</dbReference>
<evidence type="ECO:0000313" key="11">
    <source>
        <dbReference type="Proteomes" id="UP000034156"/>
    </source>
</evidence>
<evidence type="ECO:0000313" key="10">
    <source>
        <dbReference type="EMBL" id="TYP78632.1"/>
    </source>
</evidence>
<dbReference type="EMBL" id="VNHT01000070">
    <property type="protein sequence ID" value="TYP78632.1"/>
    <property type="molecule type" value="Genomic_DNA"/>
</dbReference>
<keyword evidence="3 5" id="KW-0274">FAD</keyword>
<evidence type="ECO:0000259" key="7">
    <source>
        <dbReference type="Pfam" id="PF02852"/>
    </source>
</evidence>
<feature type="binding site" evidence="5">
    <location>
        <begin position="145"/>
        <end position="147"/>
    </location>
    <ligand>
        <name>FAD</name>
        <dbReference type="ChEBI" id="CHEBI:57692"/>
    </ligand>
</feature>
<keyword evidence="5" id="KW-0520">NAD</keyword>
<dbReference type="InterPro" id="IPR016156">
    <property type="entry name" value="FAD/NAD-linked_Rdtase_dimer_sf"/>
</dbReference>
<reference evidence="9 11" key="2">
    <citation type="journal article" date="2016" name="Genome Announc.">
        <title>Genome Sequence of Nitrosomonas communis Strain Nm2, a Mesophilic Ammonia-Oxidizing Bacterium Isolated from Mediterranean Soil.</title>
        <authorList>
            <person name="Kozlowski J.A."/>
            <person name="Kits K.D."/>
            <person name="Stein L.Y."/>
        </authorList>
    </citation>
    <scope>NUCLEOTIDE SEQUENCE [LARGE SCALE GENOMIC DNA]</scope>
    <source>
        <strain evidence="9 11">Nm2</strain>
    </source>
</reference>
<dbReference type="AlphaFoldDB" id="A0A0F7KE51"/>
<dbReference type="Gene3D" id="3.50.50.60">
    <property type="entry name" value="FAD/NAD(P)-binding domain"/>
    <property type="match status" value="2"/>
</dbReference>
<reference evidence="11" key="1">
    <citation type="submission" date="2015-05" db="EMBL/GenBank/DDBJ databases">
        <title>Draft genome of Nitrosomonas communis strain Nm2.</title>
        <authorList>
            <person name="Kozlowski J.A."/>
            <person name="Kits K.D."/>
            <person name="Stein L.Y."/>
        </authorList>
    </citation>
    <scope>NUCLEOTIDE SEQUENCE [LARGE SCALE GENOMIC DNA]</scope>
    <source>
        <strain evidence="11">Nm2</strain>
    </source>
</reference>
<gene>
    <name evidence="9" type="ORF">AAW31_03535</name>
    <name evidence="10" type="ORF">BCL69_107016</name>
</gene>
<dbReference type="InterPro" id="IPR004099">
    <property type="entry name" value="Pyr_nucl-diS_OxRdtase_dimer"/>
</dbReference>
<dbReference type="Gene3D" id="3.30.390.30">
    <property type="match status" value="1"/>
</dbReference>
<dbReference type="Pfam" id="PF02852">
    <property type="entry name" value="Pyr_redox_dim"/>
    <property type="match status" value="1"/>
</dbReference>
<evidence type="ECO:0000259" key="8">
    <source>
        <dbReference type="Pfam" id="PF07992"/>
    </source>
</evidence>
<feature type="domain" description="Pyridine nucleotide-disulphide oxidoreductase dimerisation" evidence="7">
    <location>
        <begin position="348"/>
        <end position="451"/>
    </location>
</feature>
<feature type="binding site" evidence="5">
    <location>
        <position position="268"/>
    </location>
    <ligand>
        <name>NAD(+)</name>
        <dbReference type="ChEBI" id="CHEBI:57540"/>
    </ligand>
</feature>
<comment type="cofactor">
    <cofactor evidence="5">
        <name>FAD</name>
        <dbReference type="ChEBI" id="CHEBI:57692"/>
    </cofactor>
    <text evidence="5">Binds 1 FAD per subunit.</text>
</comment>
<dbReference type="PANTHER" id="PTHR43014">
    <property type="entry name" value="MERCURIC REDUCTASE"/>
    <property type="match status" value="1"/>
</dbReference>
<dbReference type="PATRIC" id="fig|44574.3.peg.847"/>
<dbReference type="OrthoDB" id="178496at2"/>
<dbReference type="GO" id="GO:0003955">
    <property type="term" value="F:NAD(P)H dehydrogenase (quinone) activity"/>
    <property type="evidence" value="ECO:0007669"/>
    <property type="project" value="TreeGrafter"/>
</dbReference>
<dbReference type="KEGG" id="nco:AAW31_03535"/>
<dbReference type="InterPro" id="IPR023753">
    <property type="entry name" value="FAD/NAD-binding_dom"/>
</dbReference>
<keyword evidence="11" id="KW-1185">Reference proteome</keyword>
<organism evidence="9 11">
    <name type="scientific">Nitrosomonas communis</name>
    <dbReference type="NCBI Taxonomy" id="44574"/>
    <lineage>
        <taxon>Bacteria</taxon>
        <taxon>Pseudomonadati</taxon>
        <taxon>Pseudomonadota</taxon>
        <taxon>Betaproteobacteria</taxon>
        <taxon>Nitrosomonadales</taxon>
        <taxon>Nitrosomonadaceae</taxon>
        <taxon>Nitrosomonas</taxon>
    </lineage>
</organism>
<evidence type="ECO:0000256" key="5">
    <source>
        <dbReference type="PIRSR" id="PIRSR000350-3"/>
    </source>
</evidence>
<sequence length="479" mass="51833">MANSNFVNETLDVIIIGAGSAGLSALREVRKRTEQFVIINGGPWGTTCARVGCMPSKLLIEAANAFHRRTTFETFGIRGADQLMVNMTSVMQRVRELRDDFVASTLKATEVLGTKAISGRARLLNPNQVLINDKKLTAKKIIIATGSHPIVPAEWHLPENRLLTTDTLFEQKTLPTRLAVIGMGPIGMEMAQALSRLGIKVTAFGSNKQIGGLTDPHVNEVALDLLSQEFPLYLGERAKVVWEPGENCVRIRTSEVDIAVDGVLAALGRRPNIDHLGLETLGVPLNEQGLPPVNPTTMQIADLPVFLAGDASDYKPLLHEAADEGHIAGLNAVREEMICFTRRTPLGIVFSDPSITVVGNPFRSLNHNETVIGEVRFDHQGRARAAQSNKGMLRVYAKSASGELLGAEMCAPAGEHMAHLLALAIDQSLTVRDLLGMPFYHPVLEEGLRTALRKVAVQLPAISESDLASCDAFNVAALD</sequence>
<dbReference type="InterPro" id="IPR001100">
    <property type="entry name" value="Pyr_nuc-diS_OxRdtase"/>
</dbReference>
<evidence type="ECO:0000256" key="2">
    <source>
        <dbReference type="ARBA" id="ARBA00022630"/>
    </source>
</evidence>
<keyword evidence="2" id="KW-0285">Flavoprotein</keyword>
<dbReference type="Proteomes" id="UP000034156">
    <property type="component" value="Chromosome"/>
</dbReference>
<evidence type="ECO:0000313" key="9">
    <source>
        <dbReference type="EMBL" id="AKH37089.1"/>
    </source>
</evidence>
<dbReference type="InterPro" id="IPR036188">
    <property type="entry name" value="FAD/NAD-bd_sf"/>
</dbReference>
<accession>A0A0F7KE51</accession>